<keyword evidence="5" id="KW-1185">Reference proteome</keyword>
<dbReference type="SUPFAM" id="SSF48097">
    <property type="entry name" value="Regulator of G-protein signaling, RGS"/>
    <property type="match status" value="1"/>
</dbReference>
<evidence type="ECO:0000256" key="2">
    <source>
        <dbReference type="SAM" id="Phobius"/>
    </source>
</evidence>
<gene>
    <name evidence="4" type="ORF">BCR32DRAFT_292684</name>
</gene>
<dbReference type="Proteomes" id="UP000193944">
    <property type="component" value="Unassembled WGS sequence"/>
</dbReference>
<feature type="transmembrane region" description="Helical" evidence="2">
    <location>
        <begin position="359"/>
        <end position="382"/>
    </location>
</feature>
<feature type="compositionally biased region" description="Low complexity" evidence="1">
    <location>
        <begin position="14"/>
        <end position="40"/>
    </location>
</feature>
<dbReference type="InterPro" id="IPR016137">
    <property type="entry name" value="RGS"/>
</dbReference>
<dbReference type="Pfam" id="PF00615">
    <property type="entry name" value="RGS"/>
    <property type="match status" value="1"/>
</dbReference>
<dbReference type="Gene3D" id="1.10.167.10">
    <property type="entry name" value="Regulator of G-protein Signalling 4, domain 2"/>
    <property type="match status" value="1"/>
</dbReference>
<sequence length="542" mass="61485">MGKTIPPFCNAMFGSNTSGSSSTGAGTSSGGPPSNSTGVQGSSGGGGSSTGGMDISNIPLMGLVDICFEPKASVEFTILCVVILYYIPSLIYYFKYRNHILIKYRQPKVVMLASILSTIMSILVPLFRYFEVICLVNTWTINLMVFATSILTYSRYVRVYFMQRLSIFKLKFGEKKNSAYKKEREKDKTDWRKSYTVKGKESFLALPPGDTDTIKTSSISKSICSTEASVTLFGIADPVLYFKKLNIIINKKITLYLVVCPLIFFIAYSIYITASDWDTMTSSCVNEHRAVGTPKTILVSFILTSSIFLFYESFYKQKWDIEIKIEFVIFTVYLAISTLTMQLTVKGHLPNSFVRYRMYIYYVFSAIVHGMCVIIPLLKILFKNIKPEEGKLSEEEFLAKLSNSVFKAQVKEIATNTFCIENVLFFDAHCDLMNIVINYYSKKNNIPSSEANSYTSSDILRTNTISPILYKPFDNIFKRQYDQVYNLYIKEDGIAAINIKSSTIKNIEELMENDNYNYLMFNEAAEEIGELLYSNIYPRMKG</sequence>
<feature type="transmembrane region" description="Helical" evidence="2">
    <location>
        <begin position="323"/>
        <end position="344"/>
    </location>
</feature>
<reference evidence="4 5" key="2">
    <citation type="submission" date="2016-08" db="EMBL/GenBank/DDBJ databases">
        <title>Pervasive Adenine N6-methylation of Active Genes in Fungi.</title>
        <authorList>
            <consortium name="DOE Joint Genome Institute"/>
            <person name="Mondo S.J."/>
            <person name="Dannebaum R.O."/>
            <person name="Kuo R.C."/>
            <person name="Labutti K."/>
            <person name="Haridas S."/>
            <person name="Kuo A."/>
            <person name="Salamov A."/>
            <person name="Ahrendt S.R."/>
            <person name="Lipzen A."/>
            <person name="Sullivan W."/>
            <person name="Andreopoulos W.B."/>
            <person name="Clum A."/>
            <person name="Lindquist E."/>
            <person name="Daum C."/>
            <person name="Ramamoorthy G.K."/>
            <person name="Gryganskyi A."/>
            <person name="Culley D."/>
            <person name="Magnuson J.K."/>
            <person name="James T.Y."/>
            <person name="O'Malley M.A."/>
            <person name="Stajich J.E."/>
            <person name="Spatafora J.W."/>
            <person name="Visel A."/>
            <person name="Grigoriev I.V."/>
        </authorList>
    </citation>
    <scope>NUCLEOTIDE SEQUENCE [LARGE SCALE GENOMIC DNA]</scope>
    <source>
        <strain evidence="4 5">S4</strain>
    </source>
</reference>
<reference evidence="4 5" key="1">
    <citation type="submission" date="2016-08" db="EMBL/GenBank/DDBJ databases">
        <title>A Parts List for Fungal Cellulosomes Revealed by Comparative Genomics.</title>
        <authorList>
            <consortium name="DOE Joint Genome Institute"/>
            <person name="Haitjema C.H."/>
            <person name="Gilmore S.P."/>
            <person name="Henske J.K."/>
            <person name="Solomon K.V."/>
            <person name="De Groot R."/>
            <person name="Kuo A."/>
            <person name="Mondo S.J."/>
            <person name="Salamov A.A."/>
            <person name="Labutti K."/>
            <person name="Zhao Z."/>
            <person name="Chiniquy J."/>
            <person name="Barry K."/>
            <person name="Brewer H.M."/>
            <person name="Purvine S.O."/>
            <person name="Wright A.T."/>
            <person name="Boxma B."/>
            <person name="Van Alen T."/>
            <person name="Hackstein J.H."/>
            <person name="Baker S.E."/>
            <person name="Grigoriev I.V."/>
            <person name="O'Malley M.A."/>
        </authorList>
    </citation>
    <scope>NUCLEOTIDE SEQUENCE [LARGE SCALE GENOMIC DNA]</scope>
    <source>
        <strain evidence="4 5">S4</strain>
    </source>
</reference>
<name>A0A1Y1X9E5_9FUNG</name>
<evidence type="ECO:0000256" key="1">
    <source>
        <dbReference type="SAM" id="MobiDB-lite"/>
    </source>
</evidence>
<dbReference type="InterPro" id="IPR036305">
    <property type="entry name" value="RGS_sf"/>
</dbReference>
<protein>
    <recommendedName>
        <fullName evidence="3">RGS domain-containing protein</fullName>
    </recommendedName>
</protein>
<dbReference type="AlphaFoldDB" id="A0A1Y1X9E5"/>
<evidence type="ECO:0000313" key="5">
    <source>
        <dbReference type="Proteomes" id="UP000193944"/>
    </source>
</evidence>
<feature type="transmembrane region" description="Helical" evidence="2">
    <location>
        <begin position="253"/>
        <end position="272"/>
    </location>
</feature>
<organism evidence="4 5">
    <name type="scientific">Anaeromyces robustus</name>
    <dbReference type="NCBI Taxonomy" id="1754192"/>
    <lineage>
        <taxon>Eukaryota</taxon>
        <taxon>Fungi</taxon>
        <taxon>Fungi incertae sedis</taxon>
        <taxon>Chytridiomycota</taxon>
        <taxon>Chytridiomycota incertae sedis</taxon>
        <taxon>Neocallimastigomycetes</taxon>
        <taxon>Neocallimastigales</taxon>
        <taxon>Neocallimastigaceae</taxon>
        <taxon>Anaeromyces</taxon>
    </lineage>
</organism>
<feature type="region of interest" description="Disordered" evidence="1">
    <location>
        <begin position="1"/>
        <end position="48"/>
    </location>
</feature>
<keyword evidence="2" id="KW-1133">Transmembrane helix</keyword>
<proteinExistence type="predicted"/>
<keyword evidence="2" id="KW-0472">Membrane</keyword>
<feature type="transmembrane region" description="Helical" evidence="2">
    <location>
        <begin position="139"/>
        <end position="161"/>
    </location>
</feature>
<dbReference type="InterPro" id="IPR044926">
    <property type="entry name" value="RGS_subdomain_2"/>
</dbReference>
<keyword evidence="2" id="KW-0812">Transmembrane</keyword>
<dbReference type="OrthoDB" id="196547at2759"/>
<comment type="caution">
    <text evidence="4">The sequence shown here is derived from an EMBL/GenBank/DDBJ whole genome shotgun (WGS) entry which is preliminary data.</text>
</comment>
<dbReference type="EMBL" id="MCFG01000096">
    <property type="protein sequence ID" value="ORX82373.1"/>
    <property type="molecule type" value="Genomic_DNA"/>
</dbReference>
<feature type="domain" description="RGS" evidence="3">
    <location>
        <begin position="474"/>
        <end position="539"/>
    </location>
</feature>
<feature type="transmembrane region" description="Helical" evidence="2">
    <location>
        <begin position="292"/>
        <end position="311"/>
    </location>
</feature>
<evidence type="ECO:0000259" key="3">
    <source>
        <dbReference type="Pfam" id="PF00615"/>
    </source>
</evidence>
<accession>A0A1Y1X9E5</accession>
<feature type="transmembrane region" description="Helical" evidence="2">
    <location>
        <begin position="76"/>
        <end position="96"/>
    </location>
</feature>
<feature type="transmembrane region" description="Helical" evidence="2">
    <location>
        <begin position="108"/>
        <end position="127"/>
    </location>
</feature>
<evidence type="ECO:0000313" key="4">
    <source>
        <dbReference type="EMBL" id="ORX82373.1"/>
    </source>
</evidence>